<reference evidence="2 3" key="1">
    <citation type="submission" date="2023-07" db="EMBL/GenBank/DDBJ databases">
        <title>Sorghum-associated microbial communities from plants grown in Nebraska, USA.</title>
        <authorList>
            <person name="Schachtman D."/>
        </authorList>
    </citation>
    <scope>NUCLEOTIDE SEQUENCE [LARGE SCALE GENOMIC DNA]</scope>
    <source>
        <strain evidence="2 3">DS1607</strain>
    </source>
</reference>
<keyword evidence="2" id="KW-0456">Lyase</keyword>
<gene>
    <name evidence="2" type="ORF">J2W36_003266</name>
</gene>
<dbReference type="GO" id="GO:0004300">
    <property type="term" value="F:enoyl-CoA hydratase activity"/>
    <property type="evidence" value="ECO:0007669"/>
    <property type="project" value="UniProtKB-EC"/>
</dbReference>
<dbReference type="Pfam" id="PF00378">
    <property type="entry name" value="ECH_1"/>
    <property type="match status" value="1"/>
</dbReference>
<name>A0ABT9S9G7_9BURK</name>
<evidence type="ECO:0000313" key="3">
    <source>
        <dbReference type="Proteomes" id="UP001226867"/>
    </source>
</evidence>
<proteinExistence type="inferred from homology"/>
<comment type="caution">
    <text evidence="2">The sequence shown here is derived from an EMBL/GenBank/DDBJ whole genome shotgun (WGS) entry which is preliminary data.</text>
</comment>
<dbReference type="NCBIfam" id="NF004840">
    <property type="entry name" value="PRK06190.1"/>
    <property type="match status" value="1"/>
</dbReference>
<dbReference type="EMBL" id="JAUSRO010000010">
    <property type="protein sequence ID" value="MDP9901000.1"/>
    <property type="molecule type" value="Genomic_DNA"/>
</dbReference>
<organism evidence="2 3">
    <name type="scientific">Variovorax ginsengisoli</name>
    <dbReference type="NCBI Taxonomy" id="363844"/>
    <lineage>
        <taxon>Bacteria</taxon>
        <taxon>Pseudomonadati</taxon>
        <taxon>Pseudomonadota</taxon>
        <taxon>Betaproteobacteria</taxon>
        <taxon>Burkholderiales</taxon>
        <taxon>Comamonadaceae</taxon>
        <taxon>Variovorax</taxon>
    </lineage>
</organism>
<evidence type="ECO:0000313" key="2">
    <source>
        <dbReference type="EMBL" id="MDP9901000.1"/>
    </source>
</evidence>
<dbReference type="CDD" id="cd06558">
    <property type="entry name" value="crotonase-like"/>
    <property type="match status" value="1"/>
</dbReference>
<evidence type="ECO:0000256" key="1">
    <source>
        <dbReference type="ARBA" id="ARBA00005254"/>
    </source>
</evidence>
<protein>
    <submittedName>
        <fullName evidence="2">Enoyl-CoA hydratase</fullName>
        <ecNumber evidence="2">4.2.1.17</ecNumber>
    </submittedName>
</protein>
<dbReference type="SUPFAM" id="SSF52096">
    <property type="entry name" value="ClpP/crotonase"/>
    <property type="match status" value="1"/>
</dbReference>
<dbReference type="InterPro" id="IPR001753">
    <property type="entry name" value="Enoyl-CoA_hydra/iso"/>
</dbReference>
<dbReference type="Gene3D" id="3.90.226.10">
    <property type="entry name" value="2-enoyl-CoA Hydratase, Chain A, domain 1"/>
    <property type="match status" value="1"/>
</dbReference>
<accession>A0ABT9S9G7</accession>
<dbReference type="PANTHER" id="PTHR43802:SF1">
    <property type="entry name" value="IP11341P-RELATED"/>
    <property type="match status" value="1"/>
</dbReference>
<sequence length="264" mass="28198">MARYPLQGDSLLVDVEEGIGTVTLNRPAQHNALSRELRDNLRIALRALQDDDEVGVVILTGAGEKSFSVGADLKELQVAPMGPEEMGIASPMMQAFAALTKPTIAAINGYAITGGFELAVNCDILVASTRARFADTHARVGLVSAWGLSQYLRALVGPVRARYLSFTGNYLDADTAKAWGLVLDVVAPDELLPLCRRIAKDMLSCDAATLRDLKRAINAGLHATLDEGLVLEGELARACLSRFDTGSFGARSATVMRRGKDQAA</sequence>
<dbReference type="RefSeq" id="WP_307690789.1">
    <property type="nucleotide sequence ID" value="NZ_JAUSRO010000010.1"/>
</dbReference>
<dbReference type="Proteomes" id="UP001226867">
    <property type="component" value="Unassembled WGS sequence"/>
</dbReference>
<dbReference type="PANTHER" id="PTHR43802">
    <property type="entry name" value="ENOYL-COA HYDRATASE"/>
    <property type="match status" value="1"/>
</dbReference>
<comment type="similarity">
    <text evidence="1">Belongs to the enoyl-CoA hydratase/isomerase family.</text>
</comment>
<dbReference type="InterPro" id="IPR029045">
    <property type="entry name" value="ClpP/crotonase-like_dom_sf"/>
</dbReference>
<dbReference type="EC" id="4.2.1.17" evidence="2"/>
<keyword evidence="3" id="KW-1185">Reference proteome</keyword>